<feature type="compositionally biased region" description="Basic residues" evidence="1">
    <location>
        <begin position="152"/>
        <end position="161"/>
    </location>
</feature>
<reference evidence="2" key="1">
    <citation type="submission" date="2023-04" db="EMBL/GenBank/DDBJ databases">
        <authorList>
            <consortium name="ELIXIR-Norway"/>
        </authorList>
    </citation>
    <scope>NUCLEOTIDE SEQUENCE [LARGE SCALE GENOMIC DNA]</scope>
</reference>
<evidence type="ECO:0000256" key="1">
    <source>
        <dbReference type="SAM" id="MobiDB-lite"/>
    </source>
</evidence>
<dbReference type="EMBL" id="OX459957">
    <property type="protein sequence ID" value="CAI9163613.1"/>
    <property type="molecule type" value="Genomic_DNA"/>
</dbReference>
<name>A0ABN8YPV5_RANTA</name>
<feature type="region of interest" description="Disordered" evidence="1">
    <location>
        <begin position="1"/>
        <end position="196"/>
    </location>
</feature>
<evidence type="ECO:0000313" key="2">
    <source>
        <dbReference type="EMBL" id="CAI9163613.1"/>
    </source>
</evidence>
<accession>A0ABN8YPV5</accession>
<evidence type="ECO:0000313" key="3">
    <source>
        <dbReference type="Proteomes" id="UP001176941"/>
    </source>
</evidence>
<dbReference type="Proteomes" id="UP001176941">
    <property type="component" value="Chromosome 21"/>
</dbReference>
<protein>
    <submittedName>
        <fullName evidence="2">Uncharacterized protein</fullName>
    </submittedName>
</protein>
<feature type="compositionally biased region" description="Basic and acidic residues" evidence="1">
    <location>
        <begin position="129"/>
        <end position="138"/>
    </location>
</feature>
<organism evidence="2 3">
    <name type="scientific">Rangifer tarandus platyrhynchus</name>
    <name type="common">Svalbard reindeer</name>
    <dbReference type="NCBI Taxonomy" id="3082113"/>
    <lineage>
        <taxon>Eukaryota</taxon>
        <taxon>Metazoa</taxon>
        <taxon>Chordata</taxon>
        <taxon>Craniata</taxon>
        <taxon>Vertebrata</taxon>
        <taxon>Euteleostomi</taxon>
        <taxon>Mammalia</taxon>
        <taxon>Eutheria</taxon>
        <taxon>Laurasiatheria</taxon>
        <taxon>Artiodactyla</taxon>
        <taxon>Ruminantia</taxon>
        <taxon>Pecora</taxon>
        <taxon>Cervidae</taxon>
        <taxon>Odocoileinae</taxon>
        <taxon>Rangifer</taxon>
    </lineage>
</organism>
<feature type="compositionally biased region" description="Pro residues" evidence="1">
    <location>
        <begin position="81"/>
        <end position="90"/>
    </location>
</feature>
<gene>
    <name evidence="2" type="ORF">MRATA1EN1_LOCUS12575</name>
</gene>
<keyword evidence="3" id="KW-1185">Reference proteome</keyword>
<sequence>MGELVPKSEPLTGSAHLHPGHLSPQPGEAEKRSSGAAEWGAAHVVQLPEDTREHLLEETGASPGNTWELQRSLEPGAACPTPEPHAPGAPRPCHAYDSGIRRVQPGALGAGRGRKGGVPARGGGPGAGAERRDGRRPPAEPGPGPRTCRLQRLWRRRRARIFAHGSSGSSGSGGPDSGRDGRAAALEARGARDLTS</sequence>
<proteinExistence type="predicted"/>